<dbReference type="EMBL" id="JADBEL010000005">
    <property type="protein sequence ID" value="MBE1554377.1"/>
    <property type="molecule type" value="Genomic_DNA"/>
</dbReference>
<evidence type="ECO:0008006" key="4">
    <source>
        <dbReference type="Google" id="ProtNLM"/>
    </source>
</evidence>
<evidence type="ECO:0000256" key="1">
    <source>
        <dbReference type="SAM" id="SignalP"/>
    </source>
</evidence>
<proteinExistence type="predicted"/>
<comment type="caution">
    <text evidence="2">The sequence shown here is derived from an EMBL/GenBank/DDBJ whole genome shotgun (WGS) entry which is preliminary data.</text>
</comment>
<gene>
    <name evidence="2" type="ORF">H4683_001452</name>
</gene>
<feature type="chain" id="PRO_5039149965" description="Secreted protein" evidence="1">
    <location>
        <begin position="27"/>
        <end position="185"/>
    </location>
</feature>
<evidence type="ECO:0000313" key="3">
    <source>
        <dbReference type="Proteomes" id="UP000658225"/>
    </source>
</evidence>
<reference evidence="2" key="1">
    <citation type="submission" date="2020-10" db="EMBL/GenBank/DDBJ databases">
        <title>Genomic Encyclopedia of Type Strains, Phase IV (KMG-IV): sequencing the most valuable type-strain genomes for metagenomic binning, comparative biology and taxonomic classification.</title>
        <authorList>
            <person name="Goeker M."/>
        </authorList>
    </citation>
    <scope>NUCLEOTIDE SEQUENCE</scope>
    <source>
        <strain evidence="2">DSM 13886</strain>
    </source>
</reference>
<keyword evidence="1" id="KW-0732">Signal</keyword>
<dbReference type="RefSeq" id="WP_192598148.1">
    <property type="nucleotide sequence ID" value="NZ_JADBEL010000005.1"/>
</dbReference>
<name>A0A927MJN6_9BACL</name>
<dbReference type="AlphaFoldDB" id="A0A927MJN6"/>
<keyword evidence="3" id="KW-1185">Reference proteome</keyword>
<feature type="signal peptide" evidence="1">
    <location>
        <begin position="1"/>
        <end position="26"/>
    </location>
</feature>
<organism evidence="2 3">
    <name type="scientific">Sporosarcina limicola</name>
    <dbReference type="NCBI Taxonomy" id="34101"/>
    <lineage>
        <taxon>Bacteria</taxon>
        <taxon>Bacillati</taxon>
        <taxon>Bacillota</taxon>
        <taxon>Bacilli</taxon>
        <taxon>Bacillales</taxon>
        <taxon>Caryophanaceae</taxon>
        <taxon>Sporosarcina</taxon>
    </lineage>
</organism>
<dbReference type="Proteomes" id="UP000658225">
    <property type="component" value="Unassembled WGS sequence"/>
</dbReference>
<sequence length="185" mass="20460">MKKLLMSVSTLLLVLLLSISSFQLKSASAISLESNSTLSLENPSDLIEPFGYDDEIPYCKNGTYNSDDGESYVTLQTNTSSTDRSIQWGYFIKPSAYHLYKPKLTVSMSGTRINDQRINSPYPMRDESPNYLFHGSIKVYQIIGGSNSNNLKSGDILNLVYNGIATTSINGVTNNTYVGIECVVR</sequence>
<accession>A0A927MJN6</accession>
<evidence type="ECO:0000313" key="2">
    <source>
        <dbReference type="EMBL" id="MBE1554377.1"/>
    </source>
</evidence>
<protein>
    <recommendedName>
        <fullName evidence="4">Secreted protein</fullName>
    </recommendedName>
</protein>